<keyword evidence="5" id="KW-0175">Coiled coil</keyword>
<feature type="transmembrane region" description="Helical" evidence="7">
    <location>
        <begin position="759"/>
        <end position="778"/>
    </location>
</feature>
<dbReference type="Pfam" id="PF00520">
    <property type="entry name" value="Ion_trans"/>
    <property type="match status" value="1"/>
</dbReference>
<feature type="domain" description="Ion transport" evidence="8">
    <location>
        <begin position="605"/>
        <end position="777"/>
    </location>
</feature>
<feature type="transmembrane region" description="Helical" evidence="7">
    <location>
        <begin position="645"/>
        <end position="664"/>
    </location>
</feature>
<feature type="transmembrane region" description="Helical" evidence="7">
    <location>
        <begin position="1790"/>
        <end position="1814"/>
    </location>
</feature>
<feature type="region of interest" description="Disordered" evidence="6">
    <location>
        <begin position="782"/>
        <end position="804"/>
    </location>
</feature>
<keyword evidence="10" id="KW-1185">Reference proteome</keyword>
<feature type="transmembrane region" description="Helical" evidence="7">
    <location>
        <begin position="685"/>
        <end position="704"/>
    </location>
</feature>
<comment type="subcellular location">
    <subcellularLocation>
        <location evidence="1">Membrane</location>
        <topology evidence="1">Multi-pass membrane protein</topology>
    </subcellularLocation>
</comment>
<dbReference type="InterPro" id="IPR050927">
    <property type="entry name" value="TRPM"/>
</dbReference>
<feature type="transmembrane region" description="Helical" evidence="7">
    <location>
        <begin position="1875"/>
        <end position="1901"/>
    </location>
</feature>
<evidence type="ECO:0000256" key="3">
    <source>
        <dbReference type="ARBA" id="ARBA00022989"/>
    </source>
</evidence>
<reference evidence="9 10" key="1">
    <citation type="submission" date="2020-08" db="EMBL/GenBank/DDBJ databases">
        <authorList>
            <person name="Hejnol A."/>
        </authorList>
    </citation>
    <scope>NUCLEOTIDE SEQUENCE [LARGE SCALE GENOMIC DNA]</scope>
</reference>
<comment type="caution">
    <text evidence="9">The sequence shown here is derived from an EMBL/GenBank/DDBJ whole genome shotgun (WGS) entry which is preliminary data.</text>
</comment>
<evidence type="ECO:0000256" key="1">
    <source>
        <dbReference type="ARBA" id="ARBA00004141"/>
    </source>
</evidence>
<feature type="coiled-coil region" evidence="5">
    <location>
        <begin position="1592"/>
        <end position="1626"/>
    </location>
</feature>
<name>A0A7I8WDW4_9ANNE</name>
<keyword evidence="2 7" id="KW-0812">Transmembrane</keyword>
<dbReference type="GO" id="GO:0030001">
    <property type="term" value="P:metal ion transport"/>
    <property type="evidence" value="ECO:0007669"/>
    <property type="project" value="TreeGrafter"/>
</dbReference>
<protein>
    <submittedName>
        <fullName evidence="9">DgyrCDS14512</fullName>
    </submittedName>
</protein>
<dbReference type="PANTHER" id="PTHR13800:SF12">
    <property type="entry name" value="TRANSIENT RECEPTOR POTENTIAL CATION CHANNEL SUBFAMILY M MEMBER-LIKE 2"/>
    <property type="match status" value="1"/>
</dbReference>
<keyword evidence="3 7" id="KW-1133">Transmembrane helix</keyword>
<evidence type="ECO:0000256" key="5">
    <source>
        <dbReference type="SAM" id="Coils"/>
    </source>
</evidence>
<feature type="transmembrane region" description="Helical" evidence="7">
    <location>
        <begin position="612"/>
        <end position="633"/>
    </location>
</feature>
<evidence type="ECO:0000256" key="6">
    <source>
        <dbReference type="SAM" id="MobiDB-lite"/>
    </source>
</evidence>
<dbReference type="GO" id="GO:0005886">
    <property type="term" value="C:plasma membrane"/>
    <property type="evidence" value="ECO:0007669"/>
    <property type="project" value="TreeGrafter"/>
</dbReference>
<evidence type="ECO:0000256" key="7">
    <source>
        <dbReference type="SAM" id="Phobius"/>
    </source>
</evidence>
<feature type="region of interest" description="Disordered" evidence="6">
    <location>
        <begin position="38"/>
        <end position="86"/>
    </location>
</feature>
<dbReference type="InterPro" id="IPR005821">
    <property type="entry name" value="Ion_trans_dom"/>
</dbReference>
<evidence type="ECO:0000313" key="9">
    <source>
        <dbReference type="EMBL" id="CAD5126368.1"/>
    </source>
</evidence>
<gene>
    <name evidence="9" type="ORF">DGYR_LOCUS13614</name>
</gene>
<proteinExistence type="predicted"/>
<feature type="compositionally biased region" description="Basic and acidic residues" evidence="6">
    <location>
        <begin position="67"/>
        <end position="86"/>
    </location>
</feature>
<dbReference type="Proteomes" id="UP000549394">
    <property type="component" value="Unassembled WGS sequence"/>
</dbReference>
<evidence type="ECO:0000256" key="4">
    <source>
        <dbReference type="ARBA" id="ARBA00023136"/>
    </source>
</evidence>
<evidence type="ECO:0000256" key="2">
    <source>
        <dbReference type="ARBA" id="ARBA00022692"/>
    </source>
</evidence>
<organism evidence="9 10">
    <name type="scientific">Dimorphilus gyrociliatus</name>
    <dbReference type="NCBI Taxonomy" id="2664684"/>
    <lineage>
        <taxon>Eukaryota</taxon>
        <taxon>Metazoa</taxon>
        <taxon>Spiralia</taxon>
        <taxon>Lophotrochozoa</taxon>
        <taxon>Annelida</taxon>
        <taxon>Polychaeta</taxon>
        <taxon>Polychaeta incertae sedis</taxon>
        <taxon>Dinophilidae</taxon>
        <taxon>Dimorphilus</taxon>
    </lineage>
</organism>
<accession>A0A7I8WDW4</accession>
<evidence type="ECO:0000259" key="8">
    <source>
        <dbReference type="Pfam" id="PF00520"/>
    </source>
</evidence>
<dbReference type="GO" id="GO:0005261">
    <property type="term" value="F:monoatomic cation channel activity"/>
    <property type="evidence" value="ECO:0007669"/>
    <property type="project" value="TreeGrafter"/>
</dbReference>
<sequence length="1966" mass="227765">MSNSLKRMATPPPESSLPEMIIFHGEICIETYKEIESRNKTADSSLTEKTAHSSSTEKTADSSSTEKTPDSSSSRDKTADSSSSKKEIAASPSTIILSKLKEKFSIDKFDLTIVCHPSNDTFDEQKEEIENKFIENFIDILKEKKVLITSDSLEYPALKLLLKSIKKYEENGGCPVPIVIYNPKENDEGNVNYLSIVDDLKREMENEVIHLIFDENDDNLVKIQNCLAKRQDVIWLNNKNKHRLANKVTKNTEWLRIADEKRDDFLKIIIFNIINKEKIFVRKSYLSDIGVNCMVKNFPNFNMKPNFIIQLPYSTLSDDNIQQIKHHLTENASLFLTDGKSNRLLTKATNDNKSIWCGFVKGEHNTIKNKDSVSQETLKGAGLDLNHQYFYFLGEGEDEMETKEAFIKHVQTQHEKVIDVLINFEGNSNDEVIQRLKSKKYIISPTEIKDEKMNEECKKYLKTFKKEENGLKDCLQEIYEENYPSYFIDEQDNATVKNTLKERKDILKGKHLFITFNNNDEHDNFDNQFMRIFEKKFNVVVKVFKPLILIDGCSKLLGPCKKATQEKKIKLYSTEPSCLEHSSKEECPNHKEKYDERKLSLLQYRKHLTDDIWNILELLIFIFCLLSVILIFVIPNKNFAVVRSFYAISISLFYLRTALFLYYWKAIGIRLIMIFEMIKDTGVMIPIFLIFILAYGVALQGLLYPNFPFGLTLFKNIVYVPYWQIYGELFLEEITGNDEESCNSTSINGSSDRCPQNSAVAVILMAIYLFGAIIVLTADSSSTEKTPDSSSSRDKTADSSSSKKEIAASPSTIILSKLKEKFSIDKFDLTIVCHPSNDTFDEQKEEIENKFIENFIDILKEKKVLITSDSLEYPALKLLLKSIKKYEENGGCPVPIVIYNPKENDEGNVNYLSIVDDLKREMENEVIHLIFDENDDNLVKIQNCLAKRQDVIWLNNKNKHRLANKVTKNTEWLRIADEKRDDFLKIIIFNIINKEKIFVRKSYLSDIGVNCMVKNFPNFNMKPNFIIQLPYSTLSDDNIQQIKHHLTENASLFLTDGKSNRLLTKATNDNKSIWCGFVKGEHNTIKNKDSVSQETLKGAGLDLNHQYFYFLGEGEDEMETKEAFIKHVQTQHEKVIDVLINFEGNSNDEVIQRLKSKKYIISPTEIKDEKMNEECKKYLKTFKKEENGLKDCLQEIYEENYPSYFIDEQDNATVKNTLKERKDILKGKHLFITFNNNDEHDNFDNQFMRIFEKKFNVVVKVFKPLILIDGCSKLLGPCKKATQEKKIKLYSTEPSCLEHSSKEECPNHKEKYDHYKSLKKSFLPKAILQKQITQAEDKIPDFYLISILIVIGGEIYKTLQEICNILTVKNHRIDKKPNVFIIRKCGKTSLFLYRFISIIKSEKAESEISDLWKKKIKNLTMTKKVDECFELCKTISKYKDQIHIVNLYKEDLKTAIEDAYFNKLNDDDQFELAIRWGITHKQFKEDFDPYIEKEKFQNYQEFFTDSLKSDNKRVVEIVHSIFPDVTKTFYPDELFPLSLNNVKGFKFIQNLEKKPIVVLEKLNGEGKSIKDYNVRLEEFNKKQSCEGAEKLLSILNNEAFNENEDAQNHKEKLNNFKKEFKNAVLNLFNEHFDKNCSVYSSLENKLLDGDDITFIFAWSIIANKTKVSEYFWLKSNNPLKLAIFAFGILKRARKEAIKECDTFLATSLLERKQVWKDKALRYLNDACENDENNIDKKVKEEAKQRPNSIDWARAVGFKEYIASAFGQWYLNELWRGNLGNGTNFSPIVKFWIAFVNTGVMIPIFLIFILAYGVALQGLLYPNFPLGLTLFKNIVYVPYWQIYGELFLEEITGNDEESCNSTSINGSSDRCPQNSAVAVILMAIYLFGAIIVLVNLLIAMFASTYNRIEARSEIIYRYKRYDFNYSFHYFFRSGIVRTAIDKLWSSTAKVGPNTTENGHKSTENGPN</sequence>
<feature type="compositionally biased region" description="Low complexity" evidence="6">
    <location>
        <begin position="53"/>
        <end position="66"/>
    </location>
</feature>
<evidence type="ECO:0000313" key="10">
    <source>
        <dbReference type="Proteomes" id="UP000549394"/>
    </source>
</evidence>
<dbReference type="PANTHER" id="PTHR13800">
    <property type="entry name" value="TRANSIENT RECEPTOR POTENTIAL CATION CHANNEL, SUBFAMILY M, MEMBER 6"/>
    <property type="match status" value="1"/>
</dbReference>
<dbReference type="EMBL" id="CAJFCJ010000045">
    <property type="protein sequence ID" value="CAD5126368.1"/>
    <property type="molecule type" value="Genomic_DNA"/>
</dbReference>
<feature type="compositionally biased region" description="Basic and acidic residues" evidence="6">
    <location>
        <begin position="785"/>
        <end position="804"/>
    </location>
</feature>
<dbReference type="OrthoDB" id="6154571at2759"/>
<keyword evidence="4 7" id="KW-0472">Membrane</keyword>